<evidence type="ECO:0000256" key="3">
    <source>
        <dbReference type="ARBA" id="ARBA00022833"/>
    </source>
</evidence>
<evidence type="ECO:0000256" key="2">
    <source>
        <dbReference type="ARBA" id="ARBA00022771"/>
    </source>
</evidence>
<accession>A0A8S1F7K9</accession>
<dbReference type="Pfam" id="PF13445">
    <property type="entry name" value="zf-RING_UBOX"/>
    <property type="match status" value="1"/>
</dbReference>
<dbReference type="GO" id="GO:0061630">
    <property type="term" value="F:ubiquitin protein ligase activity"/>
    <property type="evidence" value="ECO:0007669"/>
    <property type="project" value="TreeGrafter"/>
</dbReference>
<keyword evidence="1" id="KW-0479">Metal-binding</keyword>
<proteinExistence type="predicted"/>
<evidence type="ECO:0000256" key="5">
    <source>
        <dbReference type="SAM" id="MobiDB-lite"/>
    </source>
</evidence>
<feature type="domain" description="RING-type" evidence="6">
    <location>
        <begin position="17"/>
        <end position="47"/>
    </location>
</feature>
<dbReference type="SUPFAM" id="SSF57850">
    <property type="entry name" value="RING/U-box"/>
    <property type="match status" value="1"/>
</dbReference>
<evidence type="ECO:0000313" key="8">
    <source>
        <dbReference type="Proteomes" id="UP000494206"/>
    </source>
</evidence>
<feature type="region of interest" description="Disordered" evidence="5">
    <location>
        <begin position="161"/>
        <end position="189"/>
    </location>
</feature>
<dbReference type="OrthoDB" id="252722at2759"/>
<reference evidence="7 8" key="1">
    <citation type="submission" date="2020-04" db="EMBL/GenBank/DDBJ databases">
        <authorList>
            <person name="Laetsch R D."/>
            <person name="Stevens L."/>
            <person name="Kumar S."/>
            <person name="Blaxter L. M."/>
        </authorList>
    </citation>
    <scope>NUCLEOTIDE SEQUENCE [LARGE SCALE GENOMIC DNA]</scope>
</reference>
<keyword evidence="3" id="KW-0862">Zinc</keyword>
<dbReference type="InterPro" id="IPR001841">
    <property type="entry name" value="Znf_RING"/>
</dbReference>
<evidence type="ECO:0000313" key="7">
    <source>
        <dbReference type="EMBL" id="CAB3407846.1"/>
    </source>
</evidence>
<dbReference type="PANTHER" id="PTHR22791:SF34">
    <property type="entry name" value="RING-TYPE DOMAIN-CONTAINING PROTEIN"/>
    <property type="match status" value="1"/>
</dbReference>
<evidence type="ECO:0000259" key="6">
    <source>
        <dbReference type="PROSITE" id="PS50089"/>
    </source>
</evidence>
<dbReference type="GO" id="GO:0016567">
    <property type="term" value="P:protein ubiquitination"/>
    <property type="evidence" value="ECO:0007669"/>
    <property type="project" value="TreeGrafter"/>
</dbReference>
<dbReference type="PROSITE" id="PS00518">
    <property type="entry name" value="ZF_RING_1"/>
    <property type="match status" value="1"/>
</dbReference>
<comment type="caution">
    <text evidence="7">The sequence shown here is derived from an EMBL/GenBank/DDBJ whole genome shotgun (WGS) entry which is preliminary data.</text>
</comment>
<dbReference type="AlphaFoldDB" id="A0A8S1F7K9"/>
<evidence type="ECO:0000256" key="1">
    <source>
        <dbReference type="ARBA" id="ARBA00022723"/>
    </source>
</evidence>
<dbReference type="Gene3D" id="3.30.40.10">
    <property type="entry name" value="Zinc/RING finger domain, C3HC4 (zinc finger)"/>
    <property type="match status" value="1"/>
</dbReference>
<dbReference type="InterPro" id="IPR051435">
    <property type="entry name" value="RING_finger_E3_ubiq-ligases"/>
</dbReference>
<name>A0A8S1F7K9_9PELO</name>
<evidence type="ECO:0000256" key="4">
    <source>
        <dbReference type="PROSITE-ProRule" id="PRU00175"/>
    </source>
</evidence>
<dbReference type="GO" id="GO:0008270">
    <property type="term" value="F:zinc ion binding"/>
    <property type="evidence" value="ECO:0007669"/>
    <property type="project" value="UniProtKB-KW"/>
</dbReference>
<keyword evidence="8" id="KW-1185">Reference proteome</keyword>
<protein>
    <recommendedName>
        <fullName evidence="6">RING-type domain-containing protein</fullName>
    </recommendedName>
</protein>
<dbReference type="PANTHER" id="PTHR22791">
    <property type="entry name" value="RING-TYPE DOMAIN-CONTAINING PROTEIN"/>
    <property type="match status" value="1"/>
</dbReference>
<dbReference type="EMBL" id="CADEPM010000006">
    <property type="protein sequence ID" value="CAB3407846.1"/>
    <property type="molecule type" value="Genomic_DNA"/>
</dbReference>
<keyword evidence="2 4" id="KW-0863">Zinc-finger</keyword>
<dbReference type="InterPro" id="IPR027370">
    <property type="entry name" value="Znf-RING_euk"/>
</dbReference>
<dbReference type="PROSITE" id="PS50089">
    <property type="entry name" value="ZF_RING_2"/>
    <property type="match status" value="1"/>
</dbReference>
<organism evidence="7 8">
    <name type="scientific">Caenorhabditis bovis</name>
    <dbReference type="NCBI Taxonomy" id="2654633"/>
    <lineage>
        <taxon>Eukaryota</taxon>
        <taxon>Metazoa</taxon>
        <taxon>Ecdysozoa</taxon>
        <taxon>Nematoda</taxon>
        <taxon>Chromadorea</taxon>
        <taxon>Rhabditida</taxon>
        <taxon>Rhabditina</taxon>
        <taxon>Rhabditomorpha</taxon>
        <taxon>Rhabditoidea</taxon>
        <taxon>Rhabditidae</taxon>
        <taxon>Peloderinae</taxon>
        <taxon>Caenorhabditis</taxon>
    </lineage>
</organism>
<dbReference type="Proteomes" id="UP000494206">
    <property type="component" value="Unassembled WGS sequence"/>
</dbReference>
<gene>
    <name evidence="7" type="ORF">CBOVIS_LOCUS9708</name>
</gene>
<dbReference type="InterPro" id="IPR017907">
    <property type="entry name" value="Znf_RING_CS"/>
</dbReference>
<dbReference type="InterPro" id="IPR013083">
    <property type="entry name" value="Znf_RING/FYVE/PHD"/>
</dbReference>
<sequence>MTTHCSEPAVSDTLTNCGICYTPYDEASHVAKILHCGHTFCENCVKNMYKYNVLRKIGALEKNSEQVQDSLVPMETEKEEDDYEKIFDECFRECIVRVKECLTTKFETYREECEEYNSSDFIVFVEQLTNDIESAIEDFDVTLSLDDDYTQVMSASREYENSHLESINETPELFETSYGSTESESRSFD</sequence>